<evidence type="ECO:0000256" key="1">
    <source>
        <dbReference type="SAM" id="MobiDB-lite"/>
    </source>
</evidence>
<organism evidence="2 3">
    <name type="scientific">Ditylenchus dipsaci</name>
    <dbReference type="NCBI Taxonomy" id="166011"/>
    <lineage>
        <taxon>Eukaryota</taxon>
        <taxon>Metazoa</taxon>
        <taxon>Ecdysozoa</taxon>
        <taxon>Nematoda</taxon>
        <taxon>Chromadorea</taxon>
        <taxon>Rhabditida</taxon>
        <taxon>Tylenchina</taxon>
        <taxon>Tylenchomorpha</taxon>
        <taxon>Sphaerularioidea</taxon>
        <taxon>Anguinidae</taxon>
        <taxon>Anguininae</taxon>
        <taxon>Ditylenchus</taxon>
    </lineage>
</organism>
<evidence type="ECO:0000313" key="2">
    <source>
        <dbReference type="Proteomes" id="UP000887574"/>
    </source>
</evidence>
<feature type="region of interest" description="Disordered" evidence="1">
    <location>
        <begin position="1"/>
        <end position="79"/>
    </location>
</feature>
<dbReference type="AlphaFoldDB" id="A0A915D196"/>
<keyword evidence="2" id="KW-1185">Reference proteome</keyword>
<name>A0A915D196_9BILA</name>
<dbReference type="WBParaSite" id="jg14772">
    <property type="protein sequence ID" value="jg14772"/>
    <property type="gene ID" value="jg14772"/>
</dbReference>
<proteinExistence type="predicted"/>
<accession>A0A915D196</accession>
<feature type="compositionally biased region" description="Polar residues" evidence="1">
    <location>
        <begin position="17"/>
        <end position="37"/>
    </location>
</feature>
<sequence length="79" mass="8390">MNNDQQARDQNKASDRLTGTKNSSDAAEGGSSPSAETRSAPGDLANLPLSWQRKLDYLVNTRPGTSQETESESIGDPAP</sequence>
<protein>
    <submittedName>
        <fullName evidence="3">Uncharacterized protein</fullName>
    </submittedName>
</protein>
<evidence type="ECO:0000313" key="3">
    <source>
        <dbReference type="WBParaSite" id="jg14772"/>
    </source>
</evidence>
<dbReference type="Proteomes" id="UP000887574">
    <property type="component" value="Unplaced"/>
</dbReference>
<feature type="compositionally biased region" description="Basic and acidic residues" evidence="1">
    <location>
        <begin position="1"/>
        <end position="15"/>
    </location>
</feature>
<reference evidence="3" key="1">
    <citation type="submission" date="2022-11" db="UniProtKB">
        <authorList>
            <consortium name="WormBaseParasite"/>
        </authorList>
    </citation>
    <scope>IDENTIFICATION</scope>
</reference>